<accession>A0ABW5P3A3</accession>
<dbReference type="InterPro" id="IPR027417">
    <property type="entry name" value="P-loop_NTPase"/>
</dbReference>
<dbReference type="Pfam" id="PF10593">
    <property type="entry name" value="Z1"/>
    <property type="match status" value="1"/>
</dbReference>
<feature type="domain" description="Putative endonuclease Z1" evidence="1">
    <location>
        <begin position="418"/>
        <end position="640"/>
    </location>
</feature>
<proteinExistence type="predicted"/>
<gene>
    <name evidence="2" type="ORF">ACFSR9_05820</name>
</gene>
<dbReference type="EMBL" id="JBHUMK010000022">
    <property type="protein sequence ID" value="MFD2608960.1"/>
    <property type="molecule type" value="Genomic_DNA"/>
</dbReference>
<organism evidence="2 3">
    <name type="scientific">Deinococcus taklimakanensis</name>
    <dbReference type="NCBI Taxonomy" id="536443"/>
    <lineage>
        <taxon>Bacteria</taxon>
        <taxon>Thermotogati</taxon>
        <taxon>Deinococcota</taxon>
        <taxon>Deinococci</taxon>
        <taxon>Deinococcales</taxon>
        <taxon>Deinococcaceae</taxon>
        <taxon>Deinococcus</taxon>
    </lineage>
</organism>
<comment type="caution">
    <text evidence="2">The sequence shown here is derived from an EMBL/GenBank/DDBJ whole genome shotgun (WGS) entry which is preliminary data.</text>
</comment>
<dbReference type="Proteomes" id="UP001597475">
    <property type="component" value="Unassembled WGS sequence"/>
</dbReference>
<dbReference type="SUPFAM" id="SSF52540">
    <property type="entry name" value="P-loop containing nucleoside triphosphate hydrolases"/>
    <property type="match status" value="1"/>
</dbReference>
<evidence type="ECO:0000259" key="1">
    <source>
        <dbReference type="Pfam" id="PF10593"/>
    </source>
</evidence>
<protein>
    <submittedName>
        <fullName evidence="2">Z1 domain-containing protein</fullName>
    </submittedName>
</protein>
<name>A0ABW5P3A3_9DEIO</name>
<reference evidence="3" key="1">
    <citation type="journal article" date="2019" name="Int. J. Syst. Evol. Microbiol.">
        <title>The Global Catalogue of Microorganisms (GCM) 10K type strain sequencing project: providing services to taxonomists for standard genome sequencing and annotation.</title>
        <authorList>
            <consortium name="The Broad Institute Genomics Platform"/>
            <consortium name="The Broad Institute Genome Sequencing Center for Infectious Disease"/>
            <person name="Wu L."/>
            <person name="Ma J."/>
        </authorList>
    </citation>
    <scope>NUCLEOTIDE SEQUENCE [LARGE SCALE GENOMIC DNA]</scope>
    <source>
        <strain evidence="3">KCTC 33842</strain>
    </source>
</reference>
<evidence type="ECO:0000313" key="2">
    <source>
        <dbReference type="EMBL" id="MFD2608960.1"/>
    </source>
</evidence>
<dbReference type="InterPro" id="IPR018310">
    <property type="entry name" value="Put_endonuclease_Z1-dom"/>
</dbReference>
<evidence type="ECO:0000313" key="3">
    <source>
        <dbReference type="Proteomes" id="UP001597475"/>
    </source>
</evidence>
<keyword evidence="3" id="KW-1185">Reference proteome</keyword>
<dbReference type="RefSeq" id="WP_386843955.1">
    <property type="nucleotide sequence ID" value="NZ_JBHUMK010000022.1"/>
</dbReference>
<sequence length="917" mass="102203">MTMPTSSHQESIVELTRTLLHIAGQDITHDLIMEKVAQAAQTLGVVLTPEEMQRINSQLRELYAVTIGQGAVLADNRDHEPWLQARSASIPWHRYRRYEKYLSDQGWHPRTLSRLSELSADILGLLEDPRREGSWDRRGMVVGQVQSGKTANYTAVINRALDAGYPLIIVLAGRFNDLRSQTQQRIDEGVLGYDTLTLNPGQDAPHRIGVGLLTGYGNRHVNSPTTSAQNGDFSNAAGGIKPGKDPVVMVVKKQKTVLTRLLKWCRNLAPMPVLIIDDEADDSSVNTRSILDENGNIDPEYDPTTINGLIRRILNVFERRCYLGYTATPYANIFITRDAEANRSAKYGRDLFPRSFIISLPAPDNYVGPEHIFGMSDDPVLGAGREGLGLVRPVDDWATWVPAKHDTAWVPSPELPPSLGRAIRCFILATAARRARGQGKAHSSMLVHVTRLKAVQRRVTEQISTEMASLRDRIRYGLHDDQIREELRELWEDEFAPLDDGLTWETVNNCLTTAAEEIVVKTINGDAKDSLQYYHHRNVGLKVIAVGGDRLSRGLTLEGLVTSYYLRNAGAYDTLLQMGRWFGYRPGYLDLCRIFTSPKLLEQYIHVTLASEELRRQLELMAELEMTPEQFGLRVRTDPNQTMTVTARNKARSGTPLQLSYSATLNEQVTFLTAPAVNAANHTQVERLLTLAGEPTAPPDSAGLLPNVMWRQVDPELIVDFLRGYRMSSANFRMIPTALAQYIEARNANGALTDWTVVLVSNSRAGENTITLAGQTVGHIQRTHLPPVSEERLSIRRLLSPPDEALDLTPEDRKACIQEVQGRNGPVIKFSPVVARRKRDAQRGLLLIYPLQLRVPGKKTGDDGEDTGATVGSALQTLGVAVSFPADPDARQMEYLVNETYWQNEHGTTDMDVEDLP</sequence>